<dbReference type="Gene3D" id="2.60.40.10">
    <property type="entry name" value="Immunoglobulins"/>
    <property type="match status" value="2"/>
</dbReference>
<evidence type="ECO:0000259" key="2">
    <source>
        <dbReference type="Pfam" id="PF24798"/>
    </source>
</evidence>
<sequence>MYTNHILNYLQGCDEDEVIEDTVAQWELDQQDRYQDLISFVDEFIQSEEYENYLATKRNIAKIDAATNYSKSDFAKQYDAKIEIEKDYPFTVYSKKMFAFIRRFREYVNNEKHLEIFLRQMRGIRIIKDKIEEFKKYTILYAEDIRKRKVKVFDDLLNEFCETFHVDWSKIESKNRKTKERIASFCVMLRTRYINRKNKYARIAKMITKEIRNDKRAKLGTLYKIEKNEWTVNDLEIVGVAFKDQKPKTQPFKLEQLNLKEKSCDWSWLSSTAMFKKQTSEASAHSDHSTFPKNEKYKNLKNKKEREETIVPIPRIKNFRKKLSTMEGIKNMSDLIKEFQKFDEIMEMHYLACAPKKVQEYALDECFLCKPEIIMFNNYEAGKTYKRTLKIQNVSYETRKFRHSNITTEDAYDALLFRLTPLIGIQKVATGQSVTMHLIFTPEIDAFILDATLEFLSFDKETQSHQKFFVDVKCVPKMIEFTISSNDIYFGQVPLWQKKSGFKTITLSNNGHVPCRAIIKKIKDPLNLEEDTQDDVTSYSSTEQALIIIQEILEELFDNLSNHFEFDSTCINLPKTTSRILRIQMKNFAYLGDYIEKYIVEVYDYEHNFIGNHEIVLHGEVIGHFIRTRPEEIDFEFCMYNSVYQVPLEIENTSTSTQAIAIKFPSALTEHFRSNVANVFLSPGCFRTVWVKLFPRKTILKCPYYKPELSILEFPVYICILTNNYADVAPVKIMAYAIITSSNILDIIPNNKKFTRYCSDGIFLNLGHCTVNETVTTDIVLENNSLAPQVYGFVDLPKCLTIIPNYGFGSIPSGTKKTLSLHFHPDSQDLLKKFNEEKCKDFNMKFKITVDTLCNIRQTIKKVDAKKLRKTISLMINELRKPENRQLQQDIRYCQQTIKIVLFPSTEYASPWDAEEIEMPEQDKTNIDVVAVEEEYCEDGERYNHSTEANATGLTYTNITLEAKVVKPLIEVSAQYIVLPDTPCSSYSVIDFEIKALRMEFNEETPCLKNKDLKLPKYEAWYKITGDNKQIRVEPSCGILKNGDSKKVFLIFKPTPPDDLVAEIAKSIKYAEIYRMRMEEFEEIKKVDVKTKTKDKKNTKILKKGRRTSKASSLSTSQHSRIISKDKDLENLPKIVITESELVLSPQDYFPAEMCYWRSLQPYTISSKLTCIISYESKCMSRKKERIYLNVVCKVVRPDFILIDMKSQRLNFGNVIVGTRGIQYVMLQNIKYDPITIKVSTLNPIGPFRIPYIKSYEIPPECYLKLPIYFEPTDVDKQIEEYLEISSGSTVVPLIIKGAGIPCGLLFTPEFTVCRLTEATIKYCDECSIKLENTSEGPLNVTIEKLFEIEGVLKRNEFEDLYKELCDKKSNVVKDKKVKGPESPLKFSNELVETEVNLFGQFDRSIVQHFDILTESDKIILEPNAFATVIIGFGLESGLNQRKEEIKHKRLVGRIRGISKFNTGDNTYYVAKYNCKIGNIFIKDFIFVG</sequence>
<feature type="compositionally biased region" description="Basic residues" evidence="1">
    <location>
        <begin position="1099"/>
        <end position="1109"/>
    </location>
</feature>
<dbReference type="Pfam" id="PF24771">
    <property type="entry name" value="Ig_CFAP74_1st"/>
    <property type="match status" value="1"/>
</dbReference>
<evidence type="ECO:0000313" key="3">
    <source>
        <dbReference type="EMBL" id="CAH1102105.1"/>
    </source>
</evidence>
<gene>
    <name evidence="3" type="ORF">PSYICH_LOCUS3498</name>
</gene>
<proteinExistence type="predicted"/>
<evidence type="ECO:0000313" key="4">
    <source>
        <dbReference type="Proteomes" id="UP001153636"/>
    </source>
</evidence>
<evidence type="ECO:0000256" key="1">
    <source>
        <dbReference type="SAM" id="MobiDB-lite"/>
    </source>
</evidence>
<keyword evidence="4" id="KW-1185">Reference proteome</keyword>
<dbReference type="Pfam" id="PF24798">
    <property type="entry name" value="Ig-CFAP74_4th"/>
    <property type="match status" value="1"/>
</dbReference>
<dbReference type="PANTHER" id="PTHR22538:SF0">
    <property type="entry name" value="CILIA- AND FLAGELLA-ASSOCIATED PROTEIN 74"/>
    <property type="match status" value="1"/>
</dbReference>
<accession>A0A9P0CM65</accession>
<feature type="region of interest" description="Disordered" evidence="1">
    <location>
        <begin position="1097"/>
        <end position="1117"/>
    </location>
</feature>
<protein>
    <recommendedName>
        <fullName evidence="2">CFAP74 fourth Ig-like domain-containing protein</fullName>
    </recommendedName>
</protein>
<dbReference type="OrthoDB" id="6612278at2759"/>
<dbReference type="EMBL" id="OV651824">
    <property type="protein sequence ID" value="CAH1102105.1"/>
    <property type="molecule type" value="Genomic_DNA"/>
</dbReference>
<dbReference type="InterPro" id="IPR013783">
    <property type="entry name" value="Ig-like_fold"/>
</dbReference>
<feature type="domain" description="CFAP74 fourth Ig-like" evidence="2">
    <location>
        <begin position="764"/>
        <end position="851"/>
    </location>
</feature>
<name>A0A9P0CM65_9CUCU</name>
<organism evidence="3 4">
    <name type="scientific">Psylliodes chrysocephalus</name>
    <dbReference type="NCBI Taxonomy" id="3402493"/>
    <lineage>
        <taxon>Eukaryota</taxon>
        <taxon>Metazoa</taxon>
        <taxon>Ecdysozoa</taxon>
        <taxon>Arthropoda</taxon>
        <taxon>Hexapoda</taxon>
        <taxon>Insecta</taxon>
        <taxon>Pterygota</taxon>
        <taxon>Neoptera</taxon>
        <taxon>Endopterygota</taxon>
        <taxon>Coleoptera</taxon>
        <taxon>Polyphaga</taxon>
        <taxon>Cucujiformia</taxon>
        <taxon>Chrysomeloidea</taxon>
        <taxon>Chrysomelidae</taxon>
        <taxon>Galerucinae</taxon>
        <taxon>Alticini</taxon>
        <taxon>Psylliodes</taxon>
    </lineage>
</organism>
<reference evidence="3" key="1">
    <citation type="submission" date="2022-01" db="EMBL/GenBank/DDBJ databases">
        <authorList>
            <person name="King R."/>
        </authorList>
    </citation>
    <scope>NUCLEOTIDE SEQUENCE</scope>
</reference>
<dbReference type="PANTHER" id="PTHR22538">
    <property type="entry name" value="CILIA- AND FLAGELLA-ASSOCIATED PROTEIN 74"/>
    <property type="match status" value="1"/>
</dbReference>
<dbReference type="InterPro" id="IPR056310">
    <property type="entry name" value="Ig-CFAP74_4th"/>
</dbReference>
<dbReference type="Proteomes" id="UP001153636">
    <property type="component" value="Chromosome 12"/>
</dbReference>
<feature type="non-terminal residue" evidence="3">
    <location>
        <position position="1489"/>
    </location>
</feature>